<evidence type="ECO:0000313" key="3">
    <source>
        <dbReference type="Proteomes" id="UP001596270"/>
    </source>
</evidence>
<dbReference type="RefSeq" id="WP_377413805.1">
    <property type="nucleotide sequence ID" value="NZ_JBHSRS010000070.1"/>
</dbReference>
<dbReference type="InterPro" id="IPR057693">
    <property type="entry name" value="DUF7933"/>
</dbReference>
<accession>A0ABW1TY09</accession>
<keyword evidence="3" id="KW-1185">Reference proteome</keyword>
<evidence type="ECO:0000313" key="2">
    <source>
        <dbReference type="EMBL" id="MFC6282177.1"/>
    </source>
</evidence>
<reference evidence="3" key="1">
    <citation type="journal article" date="2019" name="Int. J. Syst. Evol. Microbiol.">
        <title>The Global Catalogue of Microorganisms (GCM) 10K type strain sequencing project: providing services to taxonomists for standard genome sequencing and annotation.</title>
        <authorList>
            <consortium name="The Broad Institute Genomics Platform"/>
            <consortium name="The Broad Institute Genome Sequencing Center for Infectious Disease"/>
            <person name="Wu L."/>
            <person name="Ma J."/>
        </authorList>
    </citation>
    <scope>NUCLEOTIDE SEQUENCE [LARGE SCALE GENOMIC DNA]</scope>
    <source>
        <strain evidence="3">CCUG 39402</strain>
    </source>
</reference>
<dbReference type="Pfam" id="PF25564">
    <property type="entry name" value="DUF7933"/>
    <property type="match status" value="1"/>
</dbReference>
<evidence type="ECO:0000259" key="1">
    <source>
        <dbReference type="Pfam" id="PF25564"/>
    </source>
</evidence>
<dbReference type="Proteomes" id="UP001596270">
    <property type="component" value="Unassembled WGS sequence"/>
</dbReference>
<feature type="non-terminal residue" evidence="2">
    <location>
        <position position="237"/>
    </location>
</feature>
<proteinExistence type="predicted"/>
<sequence>MDFLKVYSLSILRLRIVFRVCRALGLAAIPFLLLFHLAITQAQTQVSNVASIAPPASVANTNASASCTVAGVCSASDTDVVSPSRPTVSKSFSVSSINAGGTALLTITVTNTHALVSATISALFTDAYPANLLNATSIAQTSCVSGVANATAGQGTLTLSAGTLIPPGASCSLTTVVTSSVAGTITNTIPPGSLTTSVGSNAVTATAVLGVSASADLQVTKVASSANGTAGSTISYT</sequence>
<comment type="caution">
    <text evidence="2">The sequence shown here is derived from an EMBL/GenBank/DDBJ whole genome shotgun (WGS) entry which is preliminary data.</text>
</comment>
<feature type="domain" description="DUF7933" evidence="1">
    <location>
        <begin position="86"/>
        <end position="211"/>
    </location>
</feature>
<gene>
    <name evidence="2" type="ORF">ACFQND_13170</name>
</gene>
<dbReference type="EMBL" id="JBHSRS010000070">
    <property type="protein sequence ID" value="MFC6282177.1"/>
    <property type="molecule type" value="Genomic_DNA"/>
</dbReference>
<protein>
    <recommendedName>
        <fullName evidence="1">DUF7933 domain-containing protein</fullName>
    </recommendedName>
</protein>
<name>A0ABW1TY09_9BURK</name>
<organism evidence="2 3">
    <name type="scientific">Polaromonas aquatica</name>
    <dbReference type="NCBI Taxonomy" id="332657"/>
    <lineage>
        <taxon>Bacteria</taxon>
        <taxon>Pseudomonadati</taxon>
        <taxon>Pseudomonadota</taxon>
        <taxon>Betaproteobacteria</taxon>
        <taxon>Burkholderiales</taxon>
        <taxon>Comamonadaceae</taxon>
        <taxon>Polaromonas</taxon>
    </lineage>
</organism>